<keyword evidence="3" id="KW-0479">Metal-binding</keyword>
<evidence type="ECO:0000256" key="4">
    <source>
        <dbReference type="ARBA" id="ARBA00022801"/>
    </source>
</evidence>
<dbReference type="EC" id="3.5.1.19" evidence="6"/>
<evidence type="ECO:0000256" key="6">
    <source>
        <dbReference type="ARBA" id="ARBA00039017"/>
    </source>
</evidence>
<name>A0A2B7XJ16_POLH7</name>
<dbReference type="InterPro" id="IPR052347">
    <property type="entry name" value="Isochorismatase_Nicotinamidase"/>
</dbReference>
<keyword evidence="2" id="KW-0662">Pyridine nucleotide biosynthesis</keyword>
<comment type="similarity">
    <text evidence="1">Belongs to the isochorismatase family.</text>
</comment>
<evidence type="ECO:0000256" key="7">
    <source>
        <dbReference type="ARBA" id="ARBA00043224"/>
    </source>
</evidence>
<organism evidence="9 10">
    <name type="scientific">Polytolypa hystricis (strain UAMH7299)</name>
    <dbReference type="NCBI Taxonomy" id="1447883"/>
    <lineage>
        <taxon>Eukaryota</taxon>
        <taxon>Fungi</taxon>
        <taxon>Dikarya</taxon>
        <taxon>Ascomycota</taxon>
        <taxon>Pezizomycotina</taxon>
        <taxon>Eurotiomycetes</taxon>
        <taxon>Eurotiomycetidae</taxon>
        <taxon>Onygenales</taxon>
        <taxon>Onygenales incertae sedis</taxon>
        <taxon>Polytolypa</taxon>
    </lineage>
</organism>
<dbReference type="Proteomes" id="UP000224634">
    <property type="component" value="Unassembled WGS sequence"/>
</dbReference>
<keyword evidence="10" id="KW-1185">Reference proteome</keyword>
<dbReference type="InterPro" id="IPR000868">
    <property type="entry name" value="Isochorismatase-like_dom"/>
</dbReference>
<dbReference type="AlphaFoldDB" id="A0A2B7XJ16"/>
<dbReference type="InterPro" id="IPR036380">
    <property type="entry name" value="Isochorismatase-like_sf"/>
</dbReference>
<evidence type="ECO:0000256" key="5">
    <source>
        <dbReference type="ARBA" id="ARBA00037900"/>
    </source>
</evidence>
<dbReference type="Gene3D" id="3.40.50.850">
    <property type="entry name" value="Isochorismatase-like"/>
    <property type="match status" value="1"/>
</dbReference>
<sequence length="248" mass="26625">MASSGPPAAEVSHADFRPALIVVDVQEDFCPPNGTLAVPNGRSIAPIINQLLALRGFVVRVATQDFHPVDHVSFATNHSPPNNRPYESFIEMKNPAVGKKESETKPQRLWPVHCVQESPGAAIIPEIEIDKIDVFVTKGMDARVEMYSAFADAFGNDSLGTGVNIDLSATLRERNVSDVFVVGIAGDYCVKSTAIDSVRKGFKTWVVEEAVKSVDPGAGWEAARKELAQYGVGVISAGGPELARIKAL</sequence>
<evidence type="ECO:0000259" key="8">
    <source>
        <dbReference type="Pfam" id="PF00857"/>
    </source>
</evidence>
<evidence type="ECO:0000256" key="3">
    <source>
        <dbReference type="ARBA" id="ARBA00022723"/>
    </source>
</evidence>
<evidence type="ECO:0000313" key="10">
    <source>
        <dbReference type="Proteomes" id="UP000224634"/>
    </source>
</evidence>
<proteinExistence type="inferred from homology"/>
<evidence type="ECO:0000256" key="2">
    <source>
        <dbReference type="ARBA" id="ARBA00022642"/>
    </source>
</evidence>
<dbReference type="PANTHER" id="PTHR11080:SF2">
    <property type="entry name" value="LD05707P"/>
    <property type="match status" value="1"/>
</dbReference>
<dbReference type="OrthoDB" id="3341310at2759"/>
<dbReference type="STRING" id="1447883.A0A2B7XJ16"/>
<dbReference type="Pfam" id="PF00857">
    <property type="entry name" value="Isochorismatase"/>
    <property type="match status" value="1"/>
</dbReference>
<feature type="domain" description="Isochorismatase-like" evidence="8">
    <location>
        <begin position="19"/>
        <end position="237"/>
    </location>
</feature>
<reference evidence="9 10" key="1">
    <citation type="submission" date="2017-10" db="EMBL/GenBank/DDBJ databases">
        <title>Comparative genomics in systemic dimorphic fungi from Ajellomycetaceae.</title>
        <authorList>
            <person name="Munoz J.F."/>
            <person name="Mcewen J.G."/>
            <person name="Clay O.K."/>
            <person name="Cuomo C.A."/>
        </authorList>
    </citation>
    <scope>NUCLEOTIDE SEQUENCE [LARGE SCALE GENOMIC DNA]</scope>
    <source>
        <strain evidence="9 10">UAMH7299</strain>
    </source>
</reference>
<evidence type="ECO:0000313" key="9">
    <source>
        <dbReference type="EMBL" id="PGH08692.1"/>
    </source>
</evidence>
<keyword evidence="4" id="KW-0378">Hydrolase</keyword>
<accession>A0A2B7XJ16</accession>
<dbReference type="GO" id="GO:0008936">
    <property type="term" value="F:nicotinamidase activity"/>
    <property type="evidence" value="ECO:0007669"/>
    <property type="project" value="UniProtKB-EC"/>
</dbReference>
<evidence type="ECO:0000256" key="1">
    <source>
        <dbReference type="ARBA" id="ARBA00006336"/>
    </source>
</evidence>
<dbReference type="GO" id="GO:0019363">
    <property type="term" value="P:pyridine nucleotide biosynthetic process"/>
    <property type="evidence" value="ECO:0007669"/>
    <property type="project" value="UniProtKB-KW"/>
</dbReference>
<dbReference type="GO" id="GO:0046872">
    <property type="term" value="F:metal ion binding"/>
    <property type="evidence" value="ECO:0007669"/>
    <property type="project" value="UniProtKB-KW"/>
</dbReference>
<comment type="caution">
    <text evidence="9">The sequence shown here is derived from an EMBL/GenBank/DDBJ whole genome shotgun (WGS) entry which is preliminary data.</text>
</comment>
<dbReference type="SUPFAM" id="SSF52499">
    <property type="entry name" value="Isochorismatase-like hydrolases"/>
    <property type="match status" value="1"/>
</dbReference>
<protein>
    <recommendedName>
        <fullName evidence="6">nicotinamidase</fullName>
        <ecNumber evidence="6">3.5.1.19</ecNumber>
    </recommendedName>
    <alternativeName>
        <fullName evidence="7">Nicotinamide deamidase</fullName>
    </alternativeName>
</protein>
<comment type="pathway">
    <text evidence="5">Cofactor biosynthesis; nicotinate biosynthesis; nicotinate from nicotinamide: step 1/1.</text>
</comment>
<dbReference type="PANTHER" id="PTHR11080">
    <property type="entry name" value="PYRAZINAMIDASE/NICOTINAMIDASE"/>
    <property type="match status" value="1"/>
</dbReference>
<gene>
    <name evidence="9" type="ORF">AJ80_07813</name>
</gene>
<dbReference type="CDD" id="cd01011">
    <property type="entry name" value="nicotinamidase"/>
    <property type="match status" value="1"/>
</dbReference>
<dbReference type="EMBL" id="PDNA01000158">
    <property type="protein sequence ID" value="PGH08692.1"/>
    <property type="molecule type" value="Genomic_DNA"/>
</dbReference>